<organism evidence="1 2">
    <name type="scientific">Hyaloperonospora arabidopsidis (strain Emoy2)</name>
    <name type="common">Downy mildew agent</name>
    <name type="synonym">Peronospora arabidopsidis</name>
    <dbReference type="NCBI Taxonomy" id="559515"/>
    <lineage>
        <taxon>Eukaryota</taxon>
        <taxon>Sar</taxon>
        <taxon>Stramenopiles</taxon>
        <taxon>Oomycota</taxon>
        <taxon>Peronosporomycetes</taxon>
        <taxon>Peronosporales</taxon>
        <taxon>Peronosporaceae</taxon>
        <taxon>Hyaloperonospora</taxon>
    </lineage>
</organism>
<protein>
    <submittedName>
        <fullName evidence="1">Uncharacterized protein</fullName>
    </submittedName>
</protein>
<keyword evidence="2" id="KW-1185">Reference proteome</keyword>
<sequence length="192" mass="21855">MNMNILDDDGDFHTTRECYSYLSDIDWSAAKRLGSTAGEHAVRAMLSALNRNKQPAAVAKFIQHELDHSREKVTIYHQGYQEAELLGEQGAQEFELLRQQQAQTAVPDATYARRGDQSSAFRVKYRGVEEDYLLSWFVELDDVYKSLSYRWWANASRIRSVELGTTCHNLGTRSQVARHISVWVVGGLQDPA</sequence>
<name>M4BQA7_HYAAE</name>
<evidence type="ECO:0000313" key="2">
    <source>
        <dbReference type="Proteomes" id="UP000011713"/>
    </source>
</evidence>
<reference evidence="1" key="2">
    <citation type="submission" date="2015-06" db="UniProtKB">
        <authorList>
            <consortium name="EnsemblProtists"/>
        </authorList>
    </citation>
    <scope>IDENTIFICATION</scope>
    <source>
        <strain evidence="1">Emoy2</strain>
    </source>
</reference>
<dbReference type="HOGENOM" id="CLU_000384_7_7_1"/>
<dbReference type="EnsemblProtists" id="HpaT808596">
    <property type="protein sequence ID" value="HpaP808596"/>
    <property type="gene ID" value="HpaG808596"/>
</dbReference>
<dbReference type="Proteomes" id="UP000011713">
    <property type="component" value="Unassembled WGS sequence"/>
</dbReference>
<accession>M4BQA7</accession>
<dbReference type="InParanoid" id="M4BQA7"/>
<dbReference type="VEuPathDB" id="FungiDB:HpaG808596"/>
<dbReference type="AlphaFoldDB" id="M4BQA7"/>
<dbReference type="EMBL" id="JH598563">
    <property type="status" value="NOT_ANNOTATED_CDS"/>
    <property type="molecule type" value="Genomic_DNA"/>
</dbReference>
<reference evidence="2" key="1">
    <citation type="journal article" date="2010" name="Science">
        <title>Signatures of adaptation to obligate biotrophy in the Hyaloperonospora arabidopsidis genome.</title>
        <authorList>
            <person name="Baxter L."/>
            <person name="Tripathy S."/>
            <person name="Ishaque N."/>
            <person name="Boot N."/>
            <person name="Cabral A."/>
            <person name="Kemen E."/>
            <person name="Thines M."/>
            <person name="Ah-Fong A."/>
            <person name="Anderson R."/>
            <person name="Badejoko W."/>
            <person name="Bittner-Eddy P."/>
            <person name="Boore J.L."/>
            <person name="Chibucos M.C."/>
            <person name="Coates M."/>
            <person name="Dehal P."/>
            <person name="Delehaunty K."/>
            <person name="Dong S."/>
            <person name="Downton P."/>
            <person name="Dumas B."/>
            <person name="Fabro G."/>
            <person name="Fronick C."/>
            <person name="Fuerstenberg S.I."/>
            <person name="Fulton L."/>
            <person name="Gaulin E."/>
            <person name="Govers F."/>
            <person name="Hughes L."/>
            <person name="Humphray S."/>
            <person name="Jiang R.H."/>
            <person name="Judelson H."/>
            <person name="Kamoun S."/>
            <person name="Kyung K."/>
            <person name="Meijer H."/>
            <person name="Minx P."/>
            <person name="Morris P."/>
            <person name="Nelson J."/>
            <person name="Phuntumart V."/>
            <person name="Qutob D."/>
            <person name="Rehmany A."/>
            <person name="Rougon-Cardoso A."/>
            <person name="Ryden P."/>
            <person name="Torto-Alalibo T."/>
            <person name="Studholme D."/>
            <person name="Wang Y."/>
            <person name="Win J."/>
            <person name="Wood J."/>
            <person name="Clifton S.W."/>
            <person name="Rogers J."/>
            <person name="Van den Ackerveken G."/>
            <person name="Jones J.D."/>
            <person name="McDowell J.M."/>
            <person name="Beynon J."/>
            <person name="Tyler B.M."/>
        </authorList>
    </citation>
    <scope>NUCLEOTIDE SEQUENCE [LARGE SCALE GENOMIC DNA]</scope>
    <source>
        <strain evidence="2">Emoy2</strain>
    </source>
</reference>
<proteinExistence type="predicted"/>
<evidence type="ECO:0000313" key="1">
    <source>
        <dbReference type="EnsemblProtists" id="HpaP808596"/>
    </source>
</evidence>